<accession>A0A8S2TGA7</accession>
<feature type="non-terminal residue" evidence="2">
    <location>
        <position position="95"/>
    </location>
</feature>
<feature type="domain" description="DNA-dependent protein kinase catalytic subunit CC5" evidence="1">
    <location>
        <begin position="1"/>
        <end position="91"/>
    </location>
</feature>
<proteinExistence type="predicted"/>
<name>A0A8S2TGA7_9BILA</name>
<dbReference type="EMBL" id="CAJOBJ010033269">
    <property type="protein sequence ID" value="CAF4285462.1"/>
    <property type="molecule type" value="Genomic_DNA"/>
</dbReference>
<evidence type="ECO:0000313" key="2">
    <source>
        <dbReference type="EMBL" id="CAF4285462.1"/>
    </source>
</evidence>
<sequence>LIKKLIESWHQRIHTPTLIIYKLISDQDIKSKQNAIGLSLIGILLANKILPYNEINDLTEDKFNETLLKNMKNSFRNIYAAAAEVVGMLLNVKKL</sequence>
<organism evidence="2 3">
    <name type="scientific">Rotaria magnacalcarata</name>
    <dbReference type="NCBI Taxonomy" id="392030"/>
    <lineage>
        <taxon>Eukaryota</taxon>
        <taxon>Metazoa</taxon>
        <taxon>Spiralia</taxon>
        <taxon>Gnathifera</taxon>
        <taxon>Rotifera</taxon>
        <taxon>Eurotatoria</taxon>
        <taxon>Bdelloidea</taxon>
        <taxon>Philodinida</taxon>
        <taxon>Philodinidae</taxon>
        <taxon>Rotaria</taxon>
    </lineage>
</organism>
<reference evidence="2" key="1">
    <citation type="submission" date="2021-02" db="EMBL/GenBank/DDBJ databases">
        <authorList>
            <person name="Nowell W R."/>
        </authorList>
    </citation>
    <scope>NUCLEOTIDE SEQUENCE</scope>
</reference>
<dbReference type="AlphaFoldDB" id="A0A8S2TGA7"/>
<feature type="non-terminal residue" evidence="2">
    <location>
        <position position="1"/>
    </location>
</feature>
<comment type="caution">
    <text evidence="2">The sequence shown here is derived from an EMBL/GenBank/DDBJ whole genome shotgun (WGS) entry which is preliminary data.</text>
</comment>
<dbReference type="InterPro" id="IPR045581">
    <property type="entry name" value="DNAPKcs_CC5"/>
</dbReference>
<evidence type="ECO:0000259" key="1">
    <source>
        <dbReference type="Pfam" id="PF19704"/>
    </source>
</evidence>
<protein>
    <recommendedName>
        <fullName evidence="1">DNA-dependent protein kinase catalytic subunit CC5 domain-containing protein</fullName>
    </recommendedName>
</protein>
<evidence type="ECO:0000313" key="3">
    <source>
        <dbReference type="Proteomes" id="UP000681720"/>
    </source>
</evidence>
<dbReference type="Pfam" id="PF19704">
    <property type="entry name" value="DNAPKcs_CC5"/>
    <property type="match status" value="1"/>
</dbReference>
<dbReference type="Proteomes" id="UP000681720">
    <property type="component" value="Unassembled WGS sequence"/>
</dbReference>
<dbReference type="GO" id="GO:0006303">
    <property type="term" value="P:double-strand break repair via nonhomologous end joining"/>
    <property type="evidence" value="ECO:0007669"/>
    <property type="project" value="InterPro"/>
</dbReference>
<gene>
    <name evidence="2" type="ORF">GIL414_LOCUS25160</name>
</gene>